<dbReference type="InterPro" id="IPR006143">
    <property type="entry name" value="RND_pump_MFP"/>
</dbReference>
<gene>
    <name evidence="4" type="ORF">FHS57_006163</name>
</gene>
<dbReference type="EMBL" id="JACIBY010000026">
    <property type="protein sequence ID" value="MBB3842132.1"/>
    <property type="molecule type" value="Genomic_DNA"/>
</dbReference>
<dbReference type="SUPFAM" id="SSF111369">
    <property type="entry name" value="HlyD-like secretion proteins"/>
    <property type="match status" value="1"/>
</dbReference>
<dbReference type="PANTHER" id="PTHR30469">
    <property type="entry name" value="MULTIDRUG RESISTANCE PROTEIN MDTA"/>
    <property type="match status" value="1"/>
</dbReference>
<accession>A0A7W6EU20</accession>
<dbReference type="AlphaFoldDB" id="A0A7W6EU20"/>
<keyword evidence="5" id="KW-1185">Reference proteome</keyword>
<dbReference type="InterPro" id="IPR058792">
    <property type="entry name" value="Beta-barrel_RND_2"/>
</dbReference>
<comment type="caution">
    <text evidence="4">The sequence shown here is derived from an EMBL/GenBank/DDBJ whole genome shotgun (WGS) entry which is preliminary data.</text>
</comment>
<dbReference type="Gene3D" id="2.40.50.100">
    <property type="match status" value="1"/>
</dbReference>
<evidence type="ECO:0000313" key="4">
    <source>
        <dbReference type="EMBL" id="MBB3842132.1"/>
    </source>
</evidence>
<comment type="similarity">
    <text evidence="1">Belongs to the membrane fusion protein (MFP) (TC 8.A.1) family.</text>
</comment>
<proteinExistence type="inferred from homology"/>
<feature type="domain" description="CusB-like beta-barrel" evidence="2">
    <location>
        <begin position="195"/>
        <end position="266"/>
    </location>
</feature>
<evidence type="ECO:0000256" key="1">
    <source>
        <dbReference type="ARBA" id="ARBA00009477"/>
    </source>
</evidence>
<dbReference type="Gene3D" id="2.40.420.20">
    <property type="match status" value="1"/>
</dbReference>
<feature type="domain" description="YknX-like C-terminal permuted SH3-like" evidence="3">
    <location>
        <begin position="274"/>
        <end position="343"/>
    </location>
</feature>
<organism evidence="4 5">
    <name type="scientific">Runella defluvii</name>
    <dbReference type="NCBI Taxonomy" id="370973"/>
    <lineage>
        <taxon>Bacteria</taxon>
        <taxon>Pseudomonadati</taxon>
        <taxon>Bacteroidota</taxon>
        <taxon>Cytophagia</taxon>
        <taxon>Cytophagales</taxon>
        <taxon>Spirosomataceae</taxon>
        <taxon>Runella</taxon>
    </lineage>
</organism>
<dbReference type="InterPro" id="IPR058637">
    <property type="entry name" value="YknX-like_C"/>
</dbReference>
<evidence type="ECO:0000259" key="3">
    <source>
        <dbReference type="Pfam" id="PF25989"/>
    </source>
</evidence>
<reference evidence="4 5" key="1">
    <citation type="submission" date="2020-08" db="EMBL/GenBank/DDBJ databases">
        <title>Genomic Encyclopedia of Type Strains, Phase IV (KMG-IV): sequencing the most valuable type-strain genomes for metagenomic binning, comparative biology and taxonomic classification.</title>
        <authorList>
            <person name="Goeker M."/>
        </authorList>
    </citation>
    <scope>NUCLEOTIDE SEQUENCE [LARGE SCALE GENOMIC DNA]</scope>
    <source>
        <strain evidence="4 5">DSM 17976</strain>
    </source>
</reference>
<dbReference type="RefSeq" id="WP_183980280.1">
    <property type="nucleotide sequence ID" value="NZ_JACIBY010000026.1"/>
</dbReference>
<evidence type="ECO:0000313" key="5">
    <source>
        <dbReference type="Proteomes" id="UP000541352"/>
    </source>
</evidence>
<dbReference type="Gene3D" id="2.40.30.170">
    <property type="match status" value="1"/>
</dbReference>
<dbReference type="Pfam" id="PF25954">
    <property type="entry name" value="Beta-barrel_RND_2"/>
    <property type="match status" value="1"/>
</dbReference>
<dbReference type="GO" id="GO:1990281">
    <property type="term" value="C:efflux pump complex"/>
    <property type="evidence" value="ECO:0007669"/>
    <property type="project" value="TreeGrafter"/>
</dbReference>
<sequence>MKKTVIFAAPALVALLVGCNSKPEKSVEKTAEAVIPVSIEEVQTTTVKNDVSVSGNIEGNTTVKLAFLVAGKVNFISAKEGQMVRKGQLVASLEPTNYHIAKELSDVQVNAVSDEFSRLKTLHDKGSVTDSDFSKVNFSLQQAKLQQQLHAKNESDTKLYSPIGGVMLKKLTETGEIVGVGIPAFVVSDISKVKVLAYIPEGELHYIKIGQRAEITVSALEKTFMGRVIEVGSAADATTRAFTIKIEVANPASQIRPGMIAEAKIKVDASSQALLLPAECIIHDLNNQTYVYVVDKAQNKAFKREVGIGKMIENKIEITKGVQAGERVVVAGQTKITDGTVVSINQ</sequence>
<dbReference type="PROSITE" id="PS51257">
    <property type="entry name" value="PROKAR_LIPOPROTEIN"/>
    <property type="match status" value="1"/>
</dbReference>
<name>A0A7W6EU20_9BACT</name>
<evidence type="ECO:0000259" key="2">
    <source>
        <dbReference type="Pfam" id="PF25954"/>
    </source>
</evidence>
<dbReference type="GO" id="GO:0015562">
    <property type="term" value="F:efflux transmembrane transporter activity"/>
    <property type="evidence" value="ECO:0007669"/>
    <property type="project" value="TreeGrafter"/>
</dbReference>
<dbReference type="NCBIfam" id="TIGR01730">
    <property type="entry name" value="RND_mfp"/>
    <property type="match status" value="1"/>
</dbReference>
<dbReference type="Proteomes" id="UP000541352">
    <property type="component" value="Unassembled WGS sequence"/>
</dbReference>
<protein>
    <submittedName>
        <fullName evidence="4">RND family efflux transporter MFP subunit</fullName>
    </submittedName>
</protein>
<dbReference type="Pfam" id="PF25989">
    <property type="entry name" value="YknX_C"/>
    <property type="match status" value="1"/>
</dbReference>
<dbReference type="FunFam" id="2.40.30.170:FF:000010">
    <property type="entry name" value="Efflux RND transporter periplasmic adaptor subunit"/>
    <property type="match status" value="1"/>
</dbReference>